<accession>A0A6J7FVH5</accession>
<evidence type="ECO:0000256" key="1">
    <source>
        <dbReference type="SAM" id="MobiDB-lite"/>
    </source>
</evidence>
<sequence>MTTAVLAPPRRSSERSRVNHHPRSSARPVRTASAGRSARNVNWGPLRLAGVLIVLGLMSIVGTHAMVAAGQVNIDRMTDQTRQAESRYQQARVEYAQLASPSNIVTRAAALGLVSAEAPPIAIPVMGTPPKPASESTPVLDGWANVKPSLGTRP</sequence>
<keyword evidence="2" id="KW-0472">Membrane</keyword>
<feature type="transmembrane region" description="Helical" evidence="2">
    <location>
        <begin position="46"/>
        <end position="67"/>
    </location>
</feature>
<name>A0A6J7FVH5_9ZZZZ</name>
<proteinExistence type="predicted"/>
<evidence type="ECO:0000313" key="4">
    <source>
        <dbReference type="EMBL" id="CAB4984312.1"/>
    </source>
</evidence>
<dbReference type="EMBL" id="CAFBOF010000037">
    <property type="protein sequence ID" value="CAB4984312.1"/>
    <property type="molecule type" value="Genomic_DNA"/>
</dbReference>
<dbReference type="EMBL" id="CAFBPQ010000113">
    <property type="protein sequence ID" value="CAB5034535.1"/>
    <property type="molecule type" value="Genomic_DNA"/>
</dbReference>
<evidence type="ECO:0000313" key="5">
    <source>
        <dbReference type="EMBL" id="CAB5034535.1"/>
    </source>
</evidence>
<reference evidence="3" key="1">
    <citation type="submission" date="2020-05" db="EMBL/GenBank/DDBJ databases">
        <authorList>
            <person name="Chiriac C."/>
            <person name="Salcher M."/>
            <person name="Ghai R."/>
            <person name="Kavagutti S V."/>
        </authorList>
    </citation>
    <scope>NUCLEOTIDE SEQUENCE</scope>
</reference>
<organism evidence="3">
    <name type="scientific">freshwater metagenome</name>
    <dbReference type="NCBI Taxonomy" id="449393"/>
    <lineage>
        <taxon>unclassified sequences</taxon>
        <taxon>metagenomes</taxon>
        <taxon>ecological metagenomes</taxon>
    </lineage>
</organism>
<protein>
    <submittedName>
        <fullName evidence="3">Unannotated protein</fullName>
    </submittedName>
</protein>
<evidence type="ECO:0000256" key="2">
    <source>
        <dbReference type="SAM" id="Phobius"/>
    </source>
</evidence>
<dbReference type="AlphaFoldDB" id="A0A6J7FVH5"/>
<keyword evidence="2" id="KW-0812">Transmembrane</keyword>
<keyword evidence="2" id="KW-1133">Transmembrane helix</keyword>
<dbReference type="Pfam" id="PF19579">
    <property type="entry name" value="FtsL_2"/>
    <property type="match status" value="1"/>
</dbReference>
<evidence type="ECO:0000313" key="3">
    <source>
        <dbReference type="EMBL" id="CAB4896720.1"/>
    </source>
</evidence>
<gene>
    <name evidence="3" type="ORF">UFOPK3605_00242</name>
    <name evidence="4" type="ORF">UFOPK3897_01305</name>
    <name evidence="5" type="ORF">UFOPK4121_01738</name>
</gene>
<dbReference type="InterPro" id="IPR045755">
    <property type="entry name" value="FtsL-like"/>
</dbReference>
<dbReference type="EMBL" id="CAFBMM010000004">
    <property type="protein sequence ID" value="CAB4896720.1"/>
    <property type="molecule type" value="Genomic_DNA"/>
</dbReference>
<feature type="region of interest" description="Disordered" evidence="1">
    <location>
        <begin position="1"/>
        <end position="37"/>
    </location>
</feature>
<feature type="region of interest" description="Disordered" evidence="1">
    <location>
        <begin position="128"/>
        <end position="154"/>
    </location>
</feature>